<feature type="transmembrane region" description="Helical" evidence="1">
    <location>
        <begin position="412"/>
        <end position="436"/>
    </location>
</feature>
<keyword evidence="1" id="KW-1133">Transmembrane helix</keyword>
<keyword evidence="1" id="KW-0812">Transmembrane</keyword>
<feature type="transmembrane region" description="Helical" evidence="1">
    <location>
        <begin position="211"/>
        <end position="227"/>
    </location>
</feature>
<sequence>MDSVYGSPGFSANALAVTQSILAVEELSKRPGLRNPITLIITEAKESGSNVLVNMYSFPELQKCRKVVLLDSLGVAQTVPNMIHVSDLSRAARKSFPVSNRYVRVSNWILDTASALSLLSSNEITFMKDNNAKTSISKLVYSDNQFLHHSPDDDGFIAKSAAVKARYDYLVDLGDRLGRIDPRSLHASRAFFDYSSYISVLGKTTRVSVEVQFLLVLTGVVLSLLFLRHGHMGNTRAVSSGLHKAAVILAIQLVVVCVVTCAVLLWFSLDPLVIHKLNPYLLSTVLVLVLSSCIFFSLQLCFYTSYFVRDCAGSMMSLVSIVFGAISVLLILCRIHSSVHFAIPCFLFGATNLFLFLRKTHFHDEIHWKKLSYAASLLLAGVLSFVGNIGGACATLHVVFGTMTVEDLTVNIFTVLSFWCALFPILFATSCFVVIYMNDDSRNATAPSIITLTKAEEQTGKVALLEKQPAAMDKVVHRQFIRYTVYVVWSLVVVIVVTCGFLSPWNSDHPVRVNAGVAYVREVFDFGGNANGTVEGKVEVTTKERLLADLRERLEEVELDQGYAIDRIRDDFCYLTNHAQSRCLRADLSYNGVPVRFLLDYDTFNTSQLYPVRELHNVPINYTQYWQQFRVVVPTRENTSYFGFPFVRVRVYSSKVEHADSKIYANALEVAVRYNGRTVRLKGFVVEGVVLANGGEPLAFDLWVKSRVGSQVIVRVTDISRKEPVELEALHEGLGDGVVYGGLTDTSYLSHTINYYIAY</sequence>
<dbReference type="EMBL" id="LXWW01000563">
    <property type="protein sequence ID" value="OAO12109.1"/>
    <property type="molecule type" value="Genomic_DNA"/>
</dbReference>
<dbReference type="AlphaFoldDB" id="A0A196S7Z5"/>
<evidence type="ECO:0000313" key="2">
    <source>
        <dbReference type="EMBL" id="OAO12109.1"/>
    </source>
</evidence>
<dbReference type="Proteomes" id="UP000078348">
    <property type="component" value="Unassembled WGS sequence"/>
</dbReference>
<name>A0A196S7Z5_BLAHN</name>
<accession>A0A196S7Z5</accession>
<comment type="caution">
    <text evidence="2">The sequence shown here is derived from an EMBL/GenBank/DDBJ whole genome shotgun (WGS) entry which is preliminary data.</text>
</comment>
<feature type="transmembrane region" description="Helical" evidence="1">
    <location>
        <begin position="247"/>
        <end position="268"/>
    </location>
</feature>
<organism evidence="2 3">
    <name type="scientific">Blastocystis sp. subtype 1 (strain ATCC 50177 / NandII)</name>
    <dbReference type="NCBI Taxonomy" id="478820"/>
    <lineage>
        <taxon>Eukaryota</taxon>
        <taxon>Sar</taxon>
        <taxon>Stramenopiles</taxon>
        <taxon>Bigyra</taxon>
        <taxon>Opalozoa</taxon>
        <taxon>Opalinata</taxon>
        <taxon>Blastocystidae</taxon>
        <taxon>Blastocystis</taxon>
    </lineage>
</organism>
<keyword evidence="1" id="KW-0472">Membrane</keyword>
<feature type="transmembrane region" description="Helical" evidence="1">
    <location>
        <begin position="280"/>
        <end position="303"/>
    </location>
</feature>
<protein>
    <submittedName>
        <fullName evidence="2">Uncharacterized protein</fullName>
    </submittedName>
</protein>
<evidence type="ECO:0000256" key="1">
    <source>
        <dbReference type="SAM" id="Phobius"/>
    </source>
</evidence>
<feature type="transmembrane region" description="Helical" evidence="1">
    <location>
        <begin position="377"/>
        <end position="400"/>
    </location>
</feature>
<feature type="transmembrane region" description="Helical" evidence="1">
    <location>
        <begin position="315"/>
        <end position="332"/>
    </location>
</feature>
<feature type="transmembrane region" description="Helical" evidence="1">
    <location>
        <begin position="483"/>
        <end position="505"/>
    </location>
</feature>
<proteinExistence type="predicted"/>
<gene>
    <name evidence="2" type="ORF">AV274_6244</name>
</gene>
<keyword evidence="3" id="KW-1185">Reference proteome</keyword>
<dbReference type="OrthoDB" id="10589595at2759"/>
<evidence type="ECO:0000313" key="3">
    <source>
        <dbReference type="Proteomes" id="UP000078348"/>
    </source>
</evidence>
<reference evidence="2 3" key="1">
    <citation type="submission" date="2016-05" db="EMBL/GenBank/DDBJ databases">
        <title>Nuclear genome of Blastocystis sp. subtype 1 NandII.</title>
        <authorList>
            <person name="Gentekaki E."/>
            <person name="Curtis B."/>
            <person name="Stairs C."/>
            <person name="Eme L."/>
            <person name="Herman E."/>
            <person name="Klimes V."/>
            <person name="Arias M.C."/>
            <person name="Elias M."/>
            <person name="Hilliou F."/>
            <person name="Klute M."/>
            <person name="Malik S.-B."/>
            <person name="Pightling A."/>
            <person name="Rachubinski R."/>
            <person name="Salas D."/>
            <person name="Schlacht A."/>
            <person name="Suga H."/>
            <person name="Archibald J."/>
            <person name="Ball S.G."/>
            <person name="Clark G."/>
            <person name="Dacks J."/>
            <person name="Van Der Giezen M."/>
            <person name="Tsaousis A."/>
            <person name="Roger A."/>
        </authorList>
    </citation>
    <scope>NUCLEOTIDE SEQUENCE [LARGE SCALE GENOMIC DNA]</scope>
    <source>
        <strain evidence="3">ATCC 50177 / NandII</strain>
    </source>
</reference>
<feature type="transmembrane region" description="Helical" evidence="1">
    <location>
        <begin position="338"/>
        <end position="357"/>
    </location>
</feature>